<evidence type="ECO:0000256" key="5">
    <source>
        <dbReference type="SAM" id="Phobius"/>
    </source>
</evidence>
<feature type="transmembrane region" description="Helical" evidence="5">
    <location>
        <begin position="72"/>
        <end position="95"/>
    </location>
</feature>
<evidence type="ECO:0000313" key="7">
    <source>
        <dbReference type="Proteomes" id="UP001156601"/>
    </source>
</evidence>
<comment type="subcellular location">
    <subcellularLocation>
        <location evidence="1">Endomembrane system</location>
        <topology evidence="1">Multi-pass membrane protein</topology>
    </subcellularLocation>
</comment>
<dbReference type="RefSeq" id="WP_284216376.1">
    <property type="nucleotide sequence ID" value="NZ_BSOT01000005.1"/>
</dbReference>
<dbReference type="GO" id="GO:0012505">
    <property type="term" value="C:endomembrane system"/>
    <property type="evidence" value="ECO:0007669"/>
    <property type="project" value="UniProtKB-SubCell"/>
</dbReference>
<organism evidence="6 7">
    <name type="scientific">Agaribacter marinus</name>
    <dbReference type="NCBI Taxonomy" id="1431249"/>
    <lineage>
        <taxon>Bacteria</taxon>
        <taxon>Pseudomonadati</taxon>
        <taxon>Pseudomonadota</taxon>
        <taxon>Gammaproteobacteria</taxon>
        <taxon>Alteromonadales</taxon>
        <taxon>Alteromonadaceae</taxon>
        <taxon>Agaribacter</taxon>
    </lineage>
</organism>
<keyword evidence="2 5" id="KW-0812">Transmembrane</keyword>
<proteinExistence type="predicted"/>
<evidence type="ECO:0000256" key="2">
    <source>
        <dbReference type="ARBA" id="ARBA00022692"/>
    </source>
</evidence>
<feature type="transmembrane region" description="Helical" evidence="5">
    <location>
        <begin position="43"/>
        <end position="65"/>
    </location>
</feature>
<dbReference type="Proteomes" id="UP001156601">
    <property type="component" value="Unassembled WGS sequence"/>
</dbReference>
<evidence type="ECO:0000313" key="6">
    <source>
        <dbReference type="EMBL" id="GLR70071.1"/>
    </source>
</evidence>
<gene>
    <name evidence="6" type="ORF">GCM10007852_09790</name>
</gene>
<dbReference type="AlphaFoldDB" id="A0AA37SUE5"/>
<feature type="transmembrane region" description="Helical" evidence="5">
    <location>
        <begin position="129"/>
        <end position="160"/>
    </location>
</feature>
<reference evidence="6" key="2">
    <citation type="submission" date="2023-01" db="EMBL/GenBank/DDBJ databases">
        <title>Draft genome sequence of Agaribacter marinus strain NBRC 110023.</title>
        <authorList>
            <person name="Sun Q."/>
            <person name="Mori K."/>
        </authorList>
    </citation>
    <scope>NUCLEOTIDE SEQUENCE</scope>
    <source>
        <strain evidence="6">NBRC 110023</strain>
    </source>
</reference>
<name>A0AA37SUE5_9ALTE</name>
<evidence type="ECO:0000256" key="3">
    <source>
        <dbReference type="ARBA" id="ARBA00022989"/>
    </source>
</evidence>
<evidence type="ECO:0000256" key="4">
    <source>
        <dbReference type="ARBA" id="ARBA00023136"/>
    </source>
</evidence>
<reference evidence="6" key="1">
    <citation type="journal article" date="2014" name="Int. J. Syst. Evol. Microbiol.">
        <title>Complete genome sequence of Corynebacterium casei LMG S-19264T (=DSM 44701T), isolated from a smear-ripened cheese.</title>
        <authorList>
            <consortium name="US DOE Joint Genome Institute (JGI-PGF)"/>
            <person name="Walter F."/>
            <person name="Albersmeier A."/>
            <person name="Kalinowski J."/>
            <person name="Ruckert C."/>
        </authorList>
    </citation>
    <scope>NUCLEOTIDE SEQUENCE</scope>
    <source>
        <strain evidence="6">NBRC 110023</strain>
    </source>
</reference>
<sequence length="194" mass="21839">MISLVLISAFILLAVVARSFVQYKRNGDFGIRAASLSAPMIEILPGTIFVITFCLAFGVVVMGYLGQVTPFFVASLPFQSLGFVIGTCGILVTLLSQIQMGDSWRIGVDKKETTTLITHGIYAKSRNPIYFGIFIFWLGLCLTFPHLLLWACALICWICIELIVREIEEPYLIEAHGDEFQKYMRETNRYIPKL</sequence>
<evidence type="ECO:0008006" key="8">
    <source>
        <dbReference type="Google" id="ProtNLM"/>
    </source>
</evidence>
<dbReference type="Pfam" id="PF04191">
    <property type="entry name" value="PEMT"/>
    <property type="match status" value="1"/>
</dbReference>
<protein>
    <recommendedName>
        <fullName evidence="8">Isoprenylcysteine carboxylmethyltransferase family protein</fullName>
    </recommendedName>
</protein>
<dbReference type="PANTHER" id="PTHR12714:SF9">
    <property type="entry name" value="PROTEIN-S-ISOPRENYLCYSTEINE O-METHYLTRANSFERASE"/>
    <property type="match status" value="1"/>
</dbReference>
<evidence type="ECO:0000256" key="1">
    <source>
        <dbReference type="ARBA" id="ARBA00004127"/>
    </source>
</evidence>
<dbReference type="InterPro" id="IPR007318">
    <property type="entry name" value="Phopholipid_MeTrfase"/>
</dbReference>
<keyword evidence="3 5" id="KW-1133">Transmembrane helix</keyword>
<accession>A0AA37SUE5</accession>
<dbReference type="GO" id="GO:0016740">
    <property type="term" value="F:transferase activity"/>
    <property type="evidence" value="ECO:0007669"/>
    <property type="project" value="UniProtKB-ARBA"/>
</dbReference>
<keyword evidence="7" id="KW-1185">Reference proteome</keyword>
<keyword evidence="4 5" id="KW-0472">Membrane</keyword>
<comment type="caution">
    <text evidence="6">The sequence shown here is derived from an EMBL/GenBank/DDBJ whole genome shotgun (WGS) entry which is preliminary data.</text>
</comment>
<dbReference type="EMBL" id="BSOT01000005">
    <property type="protein sequence ID" value="GLR70071.1"/>
    <property type="molecule type" value="Genomic_DNA"/>
</dbReference>
<dbReference type="Gene3D" id="1.20.120.1630">
    <property type="match status" value="1"/>
</dbReference>
<dbReference type="PANTHER" id="PTHR12714">
    <property type="entry name" value="PROTEIN-S ISOPRENYLCYSTEINE O-METHYLTRANSFERASE"/>
    <property type="match status" value="1"/>
</dbReference>